<sequence>GLESNLIPPYYLKGRGAQKGKDRKGYRKDFVNKKILFVCTGNSCRSPMAAGFLRETLKGKGGMRIDSCGTIFSFFGGPTPQAIKIMKEYGIDISSHKTKSLSKDLIDEADLILVMERKHRERIQELNPEAKNKTFLLKEFAPDKENLEIRDPIGLSDEVYKEVAEEIKSRR</sequence>
<dbReference type="EMBL" id="BARV01020248">
    <property type="protein sequence ID" value="GAI25189.1"/>
    <property type="molecule type" value="Genomic_DNA"/>
</dbReference>
<evidence type="ECO:0000256" key="2">
    <source>
        <dbReference type="ARBA" id="ARBA00022801"/>
    </source>
</evidence>
<dbReference type="InterPro" id="IPR050438">
    <property type="entry name" value="LMW_PTPase"/>
</dbReference>
<proteinExistence type="inferred from homology"/>
<dbReference type="AlphaFoldDB" id="X1P2Q2"/>
<evidence type="ECO:0000313" key="5">
    <source>
        <dbReference type="EMBL" id="GAI25189.1"/>
    </source>
</evidence>
<dbReference type="InterPro" id="IPR023485">
    <property type="entry name" value="Ptyr_pPase"/>
</dbReference>
<comment type="similarity">
    <text evidence="1">Belongs to the low molecular weight phosphotyrosine protein phosphatase family.</text>
</comment>
<keyword evidence="2" id="KW-0378">Hydrolase</keyword>
<feature type="domain" description="Phosphotyrosine protein phosphatase I" evidence="4">
    <location>
        <begin position="33"/>
        <end position="171"/>
    </location>
</feature>
<dbReference type="InterPro" id="IPR036196">
    <property type="entry name" value="Ptyr_pPase_sf"/>
</dbReference>
<dbReference type="GO" id="GO:0004725">
    <property type="term" value="F:protein tyrosine phosphatase activity"/>
    <property type="evidence" value="ECO:0007669"/>
    <property type="project" value="InterPro"/>
</dbReference>
<dbReference type="PANTHER" id="PTHR11717">
    <property type="entry name" value="LOW MOLECULAR WEIGHT PROTEIN TYROSINE PHOSPHATASE"/>
    <property type="match status" value="1"/>
</dbReference>
<name>X1P2Q2_9ZZZZ</name>
<dbReference type="Gene3D" id="3.40.50.2300">
    <property type="match status" value="1"/>
</dbReference>
<evidence type="ECO:0000256" key="1">
    <source>
        <dbReference type="ARBA" id="ARBA00011063"/>
    </source>
</evidence>
<dbReference type="PANTHER" id="PTHR11717:SF31">
    <property type="entry name" value="LOW MOLECULAR WEIGHT PROTEIN-TYROSINE-PHOSPHATASE ETP-RELATED"/>
    <property type="match status" value="1"/>
</dbReference>
<gene>
    <name evidence="5" type="ORF">S06H3_33843</name>
</gene>
<keyword evidence="3" id="KW-0904">Protein phosphatase</keyword>
<protein>
    <recommendedName>
        <fullName evidence="4">Phosphotyrosine protein phosphatase I domain-containing protein</fullName>
    </recommendedName>
</protein>
<evidence type="ECO:0000259" key="4">
    <source>
        <dbReference type="SMART" id="SM00226"/>
    </source>
</evidence>
<organism evidence="5">
    <name type="scientific">marine sediment metagenome</name>
    <dbReference type="NCBI Taxonomy" id="412755"/>
    <lineage>
        <taxon>unclassified sequences</taxon>
        <taxon>metagenomes</taxon>
        <taxon>ecological metagenomes</taxon>
    </lineage>
</organism>
<dbReference type="CDD" id="cd16344">
    <property type="entry name" value="LMWPAP"/>
    <property type="match status" value="1"/>
</dbReference>
<evidence type="ECO:0000256" key="3">
    <source>
        <dbReference type="ARBA" id="ARBA00022912"/>
    </source>
</evidence>
<dbReference type="PRINTS" id="PR00719">
    <property type="entry name" value="LMWPTPASE"/>
</dbReference>
<reference evidence="5" key="1">
    <citation type="journal article" date="2014" name="Front. Microbiol.">
        <title>High frequency of phylogenetically diverse reductive dehalogenase-homologous genes in deep subseafloor sedimentary metagenomes.</title>
        <authorList>
            <person name="Kawai M."/>
            <person name="Futagami T."/>
            <person name="Toyoda A."/>
            <person name="Takaki Y."/>
            <person name="Nishi S."/>
            <person name="Hori S."/>
            <person name="Arai W."/>
            <person name="Tsubouchi T."/>
            <person name="Morono Y."/>
            <person name="Uchiyama I."/>
            <person name="Ito T."/>
            <person name="Fujiyama A."/>
            <person name="Inagaki F."/>
            <person name="Takami H."/>
        </authorList>
    </citation>
    <scope>NUCLEOTIDE SEQUENCE</scope>
    <source>
        <strain evidence="5">Expedition CK06-06</strain>
    </source>
</reference>
<feature type="non-terminal residue" evidence="5">
    <location>
        <position position="1"/>
    </location>
</feature>
<dbReference type="Pfam" id="PF01451">
    <property type="entry name" value="LMWPc"/>
    <property type="match status" value="1"/>
</dbReference>
<accession>X1P2Q2</accession>
<comment type="caution">
    <text evidence="5">The sequence shown here is derived from an EMBL/GenBank/DDBJ whole genome shotgun (WGS) entry which is preliminary data.</text>
</comment>
<dbReference type="InterPro" id="IPR017867">
    <property type="entry name" value="Tyr_phospatase_low_mol_wt"/>
</dbReference>
<dbReference type="SUPFAM" id="SSF52788">
    <property type="entry name" value="Phosphotyrosine protein phosphatases I"/>
    <property type="match status" value="1"/>
</dbReference>
<dbReference type="SMART" id="SM00226">
    <property type="entry name" value="LMWPc"/>
    <property type="match status" value="1"/>
</dbReference>